<evidence type="ECO:0000256" key="5">
    <source>
        <dbReference type="PROSITE-ProRule" id="PRU00309"/>
    </source>
</evidence>
<evidence type="ECO:0000256" key="3">
    <source>
        <dbReference type="ARBA" id="ARBA00022833"/>
    </source>
</evidence>
<organism evidence="7 8">
    <name type="scientific">Pyrocoelia pectoralis</name>
    <dbReference type="NCBI Taxonomy" id="417401"/>
    <lineage>
        <taxon>Eukaryota</taxon>
        <taxon>Metazoa</taxon>
        <taxon>Ecdysozoa</taxon>
        <taxon>Arthropoda</taxon>
        <taxon>Hexapoda</taxon>
        <taxon>Insecta</taxon>
        <taxon>Pterygota</taxon>
        <taxon>Neoptera</taxon>
        <taxon>Endopterygota</taxon>
        <taxon>Coleoptera</taxon>
        <taxon>Polyphaga</taxon>
        <taxon>Elateriformia</taxon>
        <taxon>Elateroidea</taxon>
        <taxon>Lampyridae</taxon>
        <taxon>Lampyrinae</taxon>
        <taxon>Pyrocoelia</taxon>
    </lineage>
</organism>
<keyword evidence="3" id="KW-0862">Zinc</keyword>
<keyword evidence="8" id="KW-1185">Reference proteome</keyword>
<dbReference type="GO" id="GO:0003677">
    <property type="term" value="F:DNA binding"/>
    <property type="evidence" value="ECO:0007669"/>
    <property type="project" value="UniProtKB-UniRule"/>
</dbReference>
<dbReference type="InterPro" id="IPR026521">
    <property type="entry name" value="THAP2"/>
</dbReference>
<dbReference type="PANTHER" id="PTHR47696">
    <property type="entry name" value="THAP DOMAIN-CONTAINING PROTEIN 2"/>
    <property type="match status" value="1"/>
</dbReference>
<evidence type="ECO:0000256" key="4">
    <source>
        <dbReference type="ARBA" id="ARBA00023125"/>
    </source>
</evidence>
<reference evidence="7 8" key="1">
    <citation type="journal article" date="2024" name="Insects">
        <title>An Improved Chromosome-Level Genome Assembly of the Firefly Pyrocoelia pectoralis.</title>
        <authorList>
            <person name="Fu X."/>
            <person name="Meyer-Rochow V.B."/>
            <person name="Ballantyne L."/>
            <person name="Zhu X."/>
        </authorList>
    </citation>
    <scope>NUCLEOTIDE SEQUENCE [LARGE SCALE GENOMIC DNA]</scope>
    <source>
        <tissue evidence="7">Whole body</tissue>
    </source>
</reference>
<protein>
    <recommendedName>
        <fullName evidence="6">THAP-type domain-containing protein</fullName>
    </recommendedName>
</protein>
<keyword evidence="4 5" id="KW-0238">DNA-binding</keyword>
<comment type="caution">
    <text evidence="7">The sequence shown here is derived from an EMBL/GenBank/DDBJ whole genome shotgun (WGS) entry which is preliminary data.</text>
</comment>
<dbReference type="Proteomes" id="UP001329430">
    <property type="component" value="Chromosome 6"/>
</dbReference>
<dbReference type="Pfam" id="PF05485">
    <property type="entry name" value="THAP"/>
    <property type="match status" value="1"/>
</dbReference>
<dbReference type="InterPro" id="IPR006612">
    <property type="entry name" value="THAP_Znf"/>
</dbReference>
<dbReference type="PANTHER" id="PTHR47696:SF2">
    <property type="entry name" value="PROVISIONAL ORTHOLOG OF THAP DOMAIN CONTAINING 1"/>
    <property type="match status" value="1"/>
</dbReference>
<dbReference type="EMBL" id="JAVRBK010000006">
    <property type="protein sequence ID" value="KAK5642105.1"/>
    <property type="molecule type" value="Genomic_DNA"/>
</dbReference>
<evidence type="ECO:0000313" key="7">
    <source>
        <dbReference type="EMBL" id="KAK5642105.1"/>
    </source>
</evidence>
<evidence type="ECO:0000256" key="1">
    <source>
        <dbReference type="ARBA" id="ARBA00022723"/>
    </source>
</evidence>
<evidence type="ECO:0000313" key="8">
    <source>
        <dbReference type="Proteomes" id="UP001329430"/>
    </source>
</evidence>
<feature type="domain" description="THAP-type" evidence="6">
    <location>
        <begin position="1"/>
        <end position="84"/>
    </location>
</feature>
<proteinExistence type="predicted"/>
<keyword evidence="2 5" id="KW-0863">Zinc-finger</keyword>
<sequence>MCTPMYTRGISNQFLLSLHLNKEYSYYKFPADKNLKDQCMRAIRRENFNPTNDSVICGKHFKDADFLRKVPTKVLKSDAIPSVFDFPVHLEVKSPKHRRTIIRHPLPPSRLPNQNSVYVIKFWDYTLPPKYYSKQCHPLAMEKSIRLPTFIADFS</sequence>
<name>A0AAN7V517_9COLE</name>
<dbReference type="PROSITE" id="PS50950">
    <property type="entry name" value="ZF_THAP"/>
    <property type="match status" value="1"/>
</dbReference>
<keyword evidence="1" id="KW-0479">Metal-binding</keyword>
<gene>
    <name evidence="7" type="ORF">RI129_008272</name>
</gene>
<dbReference type="GO" id="GO:0008270">
    <property type="term" value="F:zinc ion binding"/>
    <property type="evidence" value="ECO:0007669"/>
    <property type="project" value="UniProtKB-KW"/>
</dbReference>
<dbReference type="SMART" id="SM00980">
    <property type="entry name" value="THAP"/>
    <property type="match status" value="1"/>
</dbReference>
<accession>A0AAN7V517</accession>
<dbReference type="SUPFAM" id="SSF57716">
    <property type="entry name" value="Glucocorticoid receptor-like (DNA-binding domain)"/>
    <property type="match status" value="1"/>
</dbReference>
<evidence type="ECO:0000259" key="6">
    <source>
        <dbReference type="PROSITE" id="PS50950"/>
    </source>
</evidence>
<dbReference type="AlphaFoldDB" id="A0AAN7V517"/>
<evidence type="ECO:0000256" key="2">
    <source>
        <dbReference type="ARBA" id="ARBA00022771"/>
    </source>
</evidence>